<dbReference type="Pfam" id="PF04851">
    <property type="entry name" value="ResIII"/>
    <property type="match status" value="1"/>
</dbReference>
<dbReference type="InterPro" id="IPR027417">
    <property type="entry name" value="P-loop_NTPase"/>
</dbReference>
<dbReference type="PROSITE" id="PS51194">
    <property type="entry name" value="HELICASE_CTER"/>
    <property type="match status" value="1"/>
</dbReference>
<keyword evidence="6" id="KW-1185">Reference proteome</keyword>
<dbReference type="AlphaFoldDB" id="A0A9P6ESN6"/>
<accession>A0A9P6ESN6</accession>
<dbReference type="SUPFAM" id="SSF52540">
    <property type="entry name" value="P-loop containing nucleoside triphosphate hydrolases"/>
    <property type="match status" value="1"/>
</dbReference>
<evidence type="ECO:0000259" key="3">
    <source>
        <dbReference type="PROSITE" id="PS51192"/>
    </source>
</evidence>
<name>A0A9P6ESN6_9AGAR</name>
<protein>
    <submittedName>
        <fullName evidence="5">P-loop containing nucleoside triphosphate hydrolase protein</fullName>
    </submittedName>
</protein>
<evidence type="ECO:0000313" key="6">
    <source>
        <dbReference type="Proteomes" id="UP000807306"/>
    </source>
</evidence>
<keyword evidence="1" id="KW-0547">Nucleotide-binding</keyword>
<dbReference type="GO" id="GO:0005524">
    <property type="term" value="F:ATP binding"/>
    <property type="evidence" value="ECO:0007669"/>
    <property type="project" value="InterPro"/>
</dbReference>
<dbReference type="Gene3D" id="3.40.50.300">
    <property type="entry name" value="P-loop containing nucleotide triphosphate hydrolases"/>
    <property type="match status" value="2"/>
</dbReference>
<dbReference type="GO" id="GO:0000403">
    <property type="term" value="F:Y-form DNA binding"/>
    <property type="evidence" value="ECO:0007669"/>
    <property type="project" value="TreeGrafter"/>
</dbReference>
<dbReference type="PANTHER" id="PTHR47396:SF1">
    <property type="entry name" value="ATP-DEPENDENT HELICASE IRC3-RELATED"/>
    <property type="match status" value="1"/>
</dbReference>
<sequence length="665" mass="74138">MLCAWRRTSILLRIAGRRYNSTAVLTSEPVILRPYQEQCLDACMDALRAGHTRLGVSLPTGAGKTTVFISLLSRLAPPAENEKATRSLIVVNSIELARQSAAQVARLFPNWTVEIEQGGKYIASGYADVTVATYQTLSKENRLLKFDPAALKAVIVDEAHHAAAKSYRALLSRFHQDIKHPNPDAIQETAHKVPIIGFSATFGRHDGLALGSVFERIVYHRDFLEMIKEEWLCDVRFTTVRAQLNLQNVTISGKNGDFNPTSLAQVVNTDTMNDVVVKAWIDRASNRRSTLVFCVNIDHVKALTQTFRKYGIDARYIFSETPPVQRQALVADFKTGLFPVLVNCAILTEGADIPNIDCVLVARPTRSRNIFAQMIGRGMRLSPHTGKEDCRIIDFVDSNGRVNGVVSVPTLFGLDPFSLECEDETPQSLDIRMKEAEEAELPVIGLGNASSIPEPKSILYTDHDDPFSILQVNSKSVHVNELSPYTWVACGGGVYVIELLKQGFVRIDRNSEMERYESYFTPPSWADPSTKASPYLNSRFVTAGPDLEQVIKGTDHYIENRIFKTVSTSGLRRTAKWRSAAASDAQKKMIEKRWVKSPPEMSTEEQRAYLAVLKKGDAATVITRMKHGSQGRLKKQIKVMKKAAEAISKEEQRRSREEVKVGLLA</sequence>
<dbReference type="Proteomes" id="UP000807306">
    <property type="component" value="Unassembled WGS sequence"/>
</dbReference>
<dbReference type="GO" id="GO:0032042">
    <property type="term" value="P:mitochondrial DNA metabolic process"/>
    <property type="evidence" value="ECO:0007669"/>
    <property type="project" value="TreeGrafter"/>
</dbReference>
<proteinExistence type="predicted"/>
<dbReference type="InterPro" id="IPR001650">
    <property type="entry name" value="Helicase_C-like"/>
</dbReference>
<dbReference type="PROSITE" id="PS51192">
    <property type="entry name" value="HELICASE_ATP_BIND_1"/>
    <property type="match status" value="1"/>
</dbReference>
<reference evidence="5" key="1">
    <citation type="submission" date="2020-11" db="EMBL/GenBank/DDBJ databases">
        <authorList>
            <consortium name="DOE Joint Genome Institute"/>
            <person name="Ahrendt S."/>
            <person name="Riley R."/>
            <person name="Andreopoulos W."/>
            <person name="Labutti K."/>
            <person name="Pangilinan J."/>
            <person name="Ruiz-Duenas F.J."/>
            <person name="Barrasa J.M."/>
            <person name="Sanchez-Garcia M."/>
            <person name="Camarero S."/>
            <person name="Miyauchi S."/>
            <person name="Serrano A."/>
            <person name="Linde D."/>
            <person name="Babiker R."/>
            <person name="Drula E."/>
            <person name="Ayuso-Fernandez I."/>
            <person name="Pacheco R."/>
            <person name="Padilla G."/>
            <person name="Ferreira P."/>
            <person name="Barriuso J."/>
            <person name="Kellner H."/>
            <person name="Castanera R."/>
            <person name="Alfaro M."/>
            <person name="Ramirez L."/>
            <person name="Pisabarro A.G."/>
            <person name="Kuo A."/>
            <person name="Tritt A."/>
            <person name="Lipzen A."/>
            <person name="He G."/>
            <person name="Yan M."/>
            <person name="Ng V."/>
            <person name="Cullen D."/>
            <person name="Martin F."/>
            <person name="Rosso M.-N."/>
            <person name="Henrissat B."/>
            <person name="Hibbett D."/>
            <person name="Martinez A.T."/>
            <person name="Grigoriev I.V."/>
        </authorList>
    </citation>
    <scope>NUCLEOTIDE SEQUENCE</scope>
    <source>
        <strain evidence="5">CBS 506.95</strain>
    </source>
</reference>
<evidence type="ECO:0000313" key="5">
    <source>
        <dbReference type="EMBL" id="KAF9535421.1"/>
    </source>
</evidence>
<dbReference type="Pfam" id="PF00271">
    <property type="entry name" value="Helicase_C"/>
    <property type="match status" value="1"/>
</dbReference>
<keyword evidence="5" id="KW-0378">Hydrolase</keyword>
<dbReference type="GO" id="GO:0061749">
    <property type="term" value="F:forked DNA-dependent helicase activity"/>
    <property type="evidence" value="ECO:0007669"/>
    <property type="project" value="TreeGrafter"/>
</dbReference>
<comment type="caution">
    <text evidence="5">The sequence shown here is derived from an EMBL/GenBank/DDBJ whole genome shotgun (WGS) entry which is preliminary data.</text>
</comment>
<dbReference type="InterPro" id="IPR014001">
    <property type="entry name" value="Helicase_ATP-bd"/>
</dbReference>
<feature type="domain" description="Helicase C-terminal" evidence="4">
    <location>
        <begin position="276"/>
        <end position="444"/>
    </location>
</feature>
<organism evidence="5 6">
    <name type="scientific">Crepidotus variabilis</name>
    <dbReference type="NCBI Taxonomy" id="179855"/>
    <lineage>
        <taxon>Eukaryota</taxon>
        <taxon>Fungi</taxon>
        <taxon>Dikarya</taxon>
        <taxon>Basidiomycota</taxon>
        <taxon>Agaricomycotina</taxon>
        <taxon>Agaricomycetes</taxon>
        <taxon>Agaricomycetidae</taxon>
        <taxon>Agaricales</taxon>
        <taxon>Agaricineae</taxon>
        <taxon>Crepidotaceae</taxon>
        <taxon>Crepidotus</taxon>
    </lineage>
</organism>
<dbReference type="GO" id="GO:0036121">
    <property type="term" value="F:double-stranded DNA helicase activity"/>
    <property type="evidence" value="ECO:0007669"/>
    <property type="project" value="TreeGrafter"/>
</dbReference>
<dbReference type="PANTHER" id="PTHR47396">
    <property type="entry name" value="TYPE I RESTRICTION ENZYME ECOKI R PROTEIN"/>
    <property type="match status" value="1"/>
</dbReference>
<evidence type="ECO:0000256" key="1">
    <source>
        <dbReference type="ARBA" id="ARBA00022806"/>
    </source>
</evidence>
<dbReference type="SMART" id="SM00487">
    <property type="entry name" value="DEXDc"/>
    <property type="match status" value="1"/>
</dbReference>
<dbReference type="GO" id="GO:0016787">
    <property type="term" value="F:hydrolase activity"/>
    <property type="evidence" value="ECO:0007669"/>
    <property type="project" value="UniProtKB-KW"/>
</dbReference>
<gene>
    <name evidence="5" type="ORF">CPB83DRAFT_841717</name>
</gene>
<dbReference type="GO" id="GO:0005759">
    <property type="term" value="C:mitochondrial matrix"/>
    <property type="evidence" value="ECO:0007669"/>
    <property type="project" value="TreeGrafter"/>
</dbReference>
<dbReference type="InterPro" id="IPR050742">
    <property type="entry name" value="Helicase_Restrict-Modif_Enz"/>
</dbReference>
<dbReference type="CDD" id="cd18799">
    <property type="entry name" value="SF2_C_EcoAI-like"/>
    <property type="match status" value="1"/>
</dbReference>
<dbReference type="GO" id="GO:0070125">
    <property type="term" value="P:mitochondrial translational elongation"/>
    <property type="evidence" value="ECO:0007669"/>
    <property type="project" value="TreeGrafter"/>
</dbReference>
<feature type="region of interest" description="Disordered" evidence="2">
    <location>
        <begin position="646"/>
        <end position="665"/>
    </location>
</feature>
<dbReference type="OrthoDB" id="270584at2759"/>
<dbReference type="SMART" id="SM00490">
    <property type="entry name" value="HELICc"/>
    <property type="match status" value="1"/>
</dbReference>
<evidence type="ECO:0000256" key="2">
    <source>
        <dbReference type="SAM" id="MobiDB-lite"/>
    </source>
</evidence>
<dbReference type="EMBL" id="MU157824">
    <property type="protein sequence ID" value="KAF9535421.1"/>
    <property type="molecule type" value="Genomic_DNA"/>
</dbReference>
<dbReference type="InterPro" id="IPR006935">
    <property type="entry name" value="Helicase/UvrB_N"/>
</dbReference>
<keyword evidence="1" id="KW-0347">Helicase</keyword>
<keyword evidence="1" id="KW-0067">ATP-binding</keyword>
<feature type="domain" description="Helicase ATP-binding" evidence="3">
    <location>
        <begin position="45"/>
        <end position="220"/>
    </location>
</feature>
<evidence type="ECO:0000259" key="4">
    <source>
        <dbReference type="PROSITE" id="PS51194"/>
    </source>
</evidence>